<organism evidence="1 2">
    <name type="scientific">Streptohalobacillus salinus</name>
    <dbReference type="NCBI Taxonomy" id="621096"/>
    <lineage>
        <taxon>Bacteria</taxon>
        <taxon>Bacillati</taxon>
        <taxon>Bacillota</taxon>
        <taxon>Bacilli</taxon>
        <taxon>Bacillales</taxon>
        <taxon>Bacillaceae</taxon>
        <taxon>Streptohalobacillus</taxon>
    </lineage>
</organism>
<dbReference type="InterPro" id="IPR004027">
    <property type="entry name" value="SEC_C_motif"/>
</dbReference>
<name>A0A2V3WE75_9BACI</name>
<dbReference type="PANTHER" id="PTHR33747">
    <property type="entry name" value="UPF0225 PROTEIN SCO1677"/>
    <property type="match status" value="1"/>
</dbReference>
<dbReference type="OrthoDB" id="9814022at2"/>
<dbReference type="Proteomes" id="UP000247922">
    <property type="component" value="Unassembled WGS sequence"/>
</dbReference>
<dbReference type="Gene3D" id="3.10.450.50">
    <property type="match status" value="1"/>
</dbReference>
<comment type="caution">
    <text evidence="1">The sequence shown here is derived from an EMBL/GenBank/DDBJ whole genome shotgun (WGS) entry which is preliminary data.</text>
</comment>
<dbReference type="RefSeq" id="WP_110250334.1">
    <property type="nucleotide sequence ID" value="NZ_QJJR01000002.1"/>
</dbReference>
<protein>
    <submittedName>
        <fullName evidence="1">SEC-C motif-containing protein</fullName>
    </submittedName>
</protein>
<dbReference type="AlphaFoldDB" id="A0A2V3WE75"/>
<gene>
    <name evidence="1" type="ORF">DES38_10223</name>
</gene>
<proteinExistence type="predicted"/>
<dbReference type="Pfam" id="PF02810">
    <property type="entry name" value="SEC-C"/>
    <property type="match status" value="1"/>
</dbReference>
<evidence type="ECO:0000313" key="1">
    <source>
        <dbReference type="EMBL" id="PXW92445.1"/>
    </source>
</evidence>
<sequence>MQQIRSFLTKLEEQRLDTQSRIEAKQKKLKKTTDTNDHRQLLATLTKKELDETRQHLQLVNTSKLNKHPLIEAIVAAVPHSCHQFIETMDNDRLKTLQALLKKDQKIDETTFTTDKLYFLRKTGLIFPVSTNHETRLVMPEEIRTTFNQMDQSNWQMKADLHDAVIRLAQGMLYYYGIMTKNTILALVAPIVNDDQAHAAEIINDAMTYYDYIKENDDYWLDSRVVDQQKLLKVQELSVYDQFFSFTNDQLVEAGAEDYMSLTDALLDLIRDLKQTYQLDDTTLNLYMDQVLILLNSFTDIEPAYYYLNQKLSLDSEAAQKQLLVKLQESQNSLHIWSLKGHKRNQPKETTATQQVKIGRNDPCFCGSGKKHKKCCGKI</sequence>
<keyword evidence="2" id="KW-1185">Reference proteome</keyword>
<dbReference type="PANTHER" id="PTHR33747:SF1">
    <property type="entry name" value="ADENYLATE CYCLASE-ASSOCIATED CAP C-TERMINAL DOMAIN-CONTAINING PROTEIN"/>
    <property type="match status" value="1"/>
</dbReference>
<reference evidence="1 2" key="1">
    <citation type="submission" date="2018-05" db="EMBL/GenBank/DDBJ databases">
        <title>Genomic Encyclopedia of Type Strains, Phase IV (KMG-IV): sequencing the most valuable type-strain genomes for metagenomic binning, comparative biology and taxonomic classification.</title>
        <authorList>
            <person name="Goeker M."/>
        </authorList>
    </citation>
    <scope>NUCLEOTIDE SEQUENCE [LARGE SCALE GENOMIC DNA]</scope>
    <source>
        <strain evidence="1 2">DSM 22440</strain>
    </source>
</reference>
<evidence type="ECO:0000313" key="2">
    <source>
        <dbReference type="Proteomes" id="UP000247922"/>
    </source>
</evidence>
<dbReference type="EMBL" id="QJJR01000002">
    <property type="protein sequence ID" value="PXW92445.1"/>
    <property type="molecule type" value="Genomic_DNA"/>
</dbReference>
<accession>A0A2V3WE75</accession>
<dbReference type="SUPFAM" id="SSF103642">
    <property type="entry name" value="Sec-C motif"/>
    <property type="match status" value="1"/>
</dbReference>